<dbReference type="InterPro" id="IPR036250">
    <property type="entry name" value="AcylCo_DH-like_C"/>
</dbReference>
<feature type="domain" description="Acyl-CoA dehydrogenase/oxidase N-terminal" evidence="7">
    <location>
        <begin position="8"/>
        <end position="110"/>
    </location>
</feature>
<comment type="cofactor">
    <cofactor evidence="1">
        <name>FAD</name>
        <dbReference type="ChEBI" id="CHEBI:57692"/>
    </cofactor>
</comment>
<dbReference type="InterPro" id="IPR009075">
    <property type="entry name" value="AcylCo_DH/oxidase_C"/>
</dbReference>
<dbReference type="GO" id="GO:0050660">
    <property type="term" value="F:flavin adenine dinucleotide binding"/>
    <property type="evidence" value="ECO:0007669"/>
    <property type="project" value="InterPro"/>
</dbReference>
<sequence>MNLQPNSDEVQIIDAVASFMAEQLPVSRYRDLTEGAAQLTPEEWQKVVDLGWIGLGLEEQHGGLGCSVVEEILMFREVGRQVGPLALLGSVIGARVAALAGQSELRDSILSGKERVAIAIPAEVSMSAASRLDGAIQLFGTDSACYAVLVDQNGAVLFETDSLLLSKVPCLERHLSLATATLKQHTAIAYVEGALDPVAVRLTILASAMQVGGAEATRDMSVAYAKERQQFGQLIGSFQAIKHICADMAVRCEEACTQLFYSSLCLRDRGIVEARREIAATAFLAARAGIENAAANIQVHGGIGMTAELAAHWYLKRAHVLDQVIGNSRRQLDLLVI</sequence>
<dbReference type="AlphaFoldDB" id="A0A916N9X1"/>
<dbReference type="InterPro" id="IPR037069">
    <property type="entry name" value="AcylCoA_DH/ox_N_sf"/>
</dbReference>
<dbReference type="Gene3D" id="1.10.540.10">
    <property type="entry name" value="Acyl-CoA dehydrogenase/oxidase, N-terminal domain"/>
    <property type="match status" value="1"/>
</dbReference>
<evidence type="ECO:0000256" key="2">
    <source>
        <dbReference type="ARBA" id="ARBA00009347"/>
    </source>
</evidence>
<keyword evidence="4" id="KW-0274">FAD</keyword>
<dbReference type="Pfam" id="PF02771">
    <property type="entry name" value="Acyl-CoA_dh_N"/>
    <property type="match status" value="1"/>
</dbReference>
<reference evidence="8" key="1">
    <citation type="submission" date="2021-04" db="EMBL/GenBank/DDBJ databases">
        <authorList>
            <person name="Hornung B."/>
        </authorList>
    </citation>
    <scope>NUCLEOTIDE SEQUENCE</scope>
    <source>
        <strain evidence="8">G5G6</strain>
    </source>
</reference>
<dbReference type="RefSeq" id="WP_220636949.1">
    <property type="nucleotide sequence ID" value="NZ_CAJQUM010000001.1"/>
</dbReference>
<evidence type="ECO:0000313" key="8">
    <source>
        <dbReference type="EMBL" id="CAG4885179.1"/>
    </source>
</evidence>
<dbReference type="SUPFAM" id="SSF56645">
    <property type="entry name" value="Acyl-CoA dehydrogenase NM domain-like"/>
    <property type="match status" value="1"/>
</dbReference>
<dbReference type="GO" id="GO:0003995">
    <property type="term" value="F:acyl-CoA dehydrogenase activity"/>
    <property type="evidence" value="ECO:0007669"/>
    <property type="project" value="TreeGrafter"/>
</dbReference>
<dbReference type="Pfam" id="PF00441">
    <property type="entry name" value="Acyl-CoA_dh_1"/>
    <property type="match status" value="1"/>
</dbReference>
<dbReference type="SUPFAM" id="SSF47203">
    <property type="entry name" value="Acyl-CoA dehydrogenase C-terminal domain-like"/>
    <property type="match status" value="1"/>
</dbReference>
<evidence type="ECO:0000256" key="5">
    <source>
        <dbReference type="ARBA" id="ARBA00023002"/>
    </source>
</evidence>
<evidence type="ECO:0000259" key="7">
    <source>
        <dbReference type="Pfam" id="PF02771"/>
    </source>
</evidence>
<comment type="similarity">
    <text evidence="2">Belongs to the acyl-CoA dehydrogenase family.</text>
</comment>
<keyword evidence="9" id="KW-1185">Reference proteome</keyword>
<gene>
    <name evidence="8" type="ORF">GTOL_13062</name>
</gene>
<dbReference type="Gene3D" id="1.20.140.10">
    <property type="entry name" value="Butyryl-CoA Dehydrogenase, subunit A, domain 3"/>
    <property type="match status" value="1"/>
</dbReference>
<dbReference type="PANTHER" id="PTHR43884:SF20">
    <property type="entry name" value="ACYL-COA DEHYDROGENASE FADE28"/>
    <property type="match status" value="1"/>
</dbReference>
<dbReference type="Proteomes" id="UP000742786">
    <property type="component" value="Unassembled WGS sequence"/>
</dbReference>
<keyword evidence="3" id="KW-0285">Flavoprotein</keyword>
<protein>
    <submittedName>
        <fullName evidence="8">Acyl-CoA dehydrogenase</fullName>
    </submittedName>
</protein>
<name>A0A916N9X1_9PROT</name>
<evidence type="ECO:0000313" key="9">
    <source>
        <dbReference type="Proteomes" id="UP000742786"/>
    </source>
</evidence>
<dbReference type="InterPro" id="IPR013786">
    <property type="entry name" value="AcylCoA_DH/ox_N"/>
</dbReference>
<proteinExistence type="inferred from homology"/>
<evidence type="ECO:0000256" key="3">
    <source>
        <dbReference type="ARBA" id="ARBA00022630"/>
    </source>
</evidence>
<dbReference type="PANTHER" id="PTHR43884">
    <property type="entry name" value="ACYL-COA DEHYDROGENASE"/>
    <property type="match status" value="1"/>
</dbReference>
<keyword evidence="5" id="KW-0560">Oxidoreductase</keyword>
<evidence type="ECO:0000259" key="6">
    <source>
        <dbReference type="Pfam" id="PF00441"/>
    </source>
</evidence>
<feature type="domain" description="Acyl-CoA dehydrogenase/oxidase C-terminal" evidence="6">
    <location>
        <begin position="206"/>
        <end position="334"/>
    </location>
</feature>
<dbReference type="EMBL" id="CAJQUM010000001">
    <property type="protein sequence ID" value="CAG4885179.1"/>
    <property type="molecule type" value="Genomic_DNA"/>
</dbReference>
<comment type="caution">
    <text evidence="8">The sequence shown here is derived from an EMBL/GenBank/DDBJ whole genome shotgun (WGS) entry which is preliminary data.</text>
</comment>
<accession>A0A916N9X1</accession>
<dbReference type="InterPro" id="IPR009100">
    <property type="entry name" value="AcylCoA_DH/oxidase_NM_dom_sf"/>
</dbReference>
<evidence type="ECO:0000256" key="1">
    <source>
        <dbReference type="ARBA" id="ARBA00001974"/>
    </source>
</evidence>
<evidence type="ECO:0000256" key="4">
    <source>
        <dbReference type="ARBA" id="ARBA00022827"/>
    </source>
</evidence>
<organism evidence="8 9">
    <name type="scientific">Georgfuchsia toluolica</name>
    <dbReference type="NCBI Taxonomy" id="424218"/>
    <lineage>
        <taxon>Bacteria</taxon>
        <taxon>Pseudomonadati</taxon>
        <taxon>Pseudomonadota</taxon>
        <taxon>Betaproteobacteria</taxon>
        <taxon>Nitrosomonadales</taxon>
        <taxon>Sterolibacteriaceae</taxon>
        <taxon>Georgfuchsia</taxon>
    </lineage>
</organism>